<accession>A0A1E1JUB7</accession>
<dbReference type="Proteomes" id="UP000178129">
    <property type="component" value="Unassembled WGS sequence"/>
</dbReference>
<proteinExistence type="predicted"/>
<dbReference type="InterPro" id="IPR053008">
    <property type="entry name" value="Phomopsin_biosynth_assoc"/>
</dbReference>
<dbReference type="STRING" id="914237.A0A1E1JUB7"/>
<dbReference type="AlphaFoldDB" id="A0A1E1JUB7"/>
<comment type="caution">
    <text evidence="3">The sequence shown here is derived from an EMBL/GenBank/DDBJ whole genome shotgun (WGS) entry which is preliminary data.</text>
</comment>
<protein>
    <submittedName>
        <fullName evidence="3">Uncharacterized protein</fullName>
    </submittedName>
</protein>
<dbReference type="EMBL" id="FJUW01000003">
    <property type="protein sequence ID" value="CZS89487.1"/>
    <property type="molecule type" value="Genomic_DNA"/>
</dbReference>
<keyword evidence="2" id="KW-0812">Transmembrane</keyword>
<dbReference type="PANTHER" id="PTHR35896:SF3">
    <property type="entry name" value="MAJOR FACILITATOR SUPERFAMILY TRANSPORTER"/>
    <property type="match status" value="1"/>
</dbReference>
<organism evidence="3 4">
    <name type="scientific">Rhynchosporium graminicola</name>
    <dbReference type="NCBI Taxonomy" id="2792576"/>
    <lineage>
        <taxon>Eukaryota</taxon>
        <taxon>Fungi</taxon>
        <taxon>Dikarya</taxon>
        <taxon>Ascomycota</taxon>
        <taxon>Pezizomycotina</taxon>
        <taxon>Leotiomycetes</taxon>
        <taxon>Helotiales</taxon>
        <taxon>Ploettnerulaceae</taxon>
        <taxon>Rhynchosporium</taxon>
    </lineage>
</organism>
<evidence type="ECO:0000256" key="2">
    <source>
        <dbReference type="SAM" id="Phobius"/>
    </source>
</evidence>
<feature type="transmembrane region" description="Helical" evidence="2">
    <location>
        <begin position="42"/>
        <end position="63"/>
    </location>
</feature>
<dbReference type="PANTHER" id="PTHR35896">
    <property type="entry name" value="IG-LIKE DOMAIN-CONTAINING PROTEIN"/>
    <property type="match status" value="1"/>
</dbReference>
<keyword evidence="2" id="KW-1133">Transmembrane helix</keyword>
<keyword evidence="2" id="KW-0472">Membrane</keyword>
<name>A0A1E1JUB7_9HELO</name>
<evidence type="ECO:0000256" key="1">
    <source>
        <dbReference type="SAM" id="MobiDB-lite"/>
    </source>
</evidence>
<feature type="region of interest" description="Disordered" evidence="1">
    <location>
        <begin position="16"/>
        <end position="35"/>
    </location>
</feature>
<gene>
    <name evidence="3" type="ORF">RCO7_11506</name>
</gene>
<reference evidence="4" key="1">
    <citation type="submission" date="2016-03" db="EMBL/GenBank/DDBJ databases">
        <authorList>
            <person name="Ploux O."/>
        </authorList>
    </citation>
    <scope>NUCLEOTIDE SEQUENCE [LARGE SCALE GENOMIC DNA]</scope>
    <source>
        <strain evidence="4">UK7</strain>
    </source>
</reference>
<keyword evidence="4" id="KW-1185">Reference proteome</keyword>
<feature type="region of interest" description="Disordered" evidence="1">
    <location>
        <begin position="68"/>
        <end position="87"/>
    </location>
</feature>
<evidence type="ECO:0000313" key="4">
    <source>
        <dbReference type="Proteomes" id="UP000178129"/>
    </source>
</evidence>
<sequence>MTLHVAEKEHQPFLKYSDDATIDHTESEPSRRHQPEGRYSRLFSCCLVFIVTSALWIAVIYFISPTPQPTPQATSKGDDYSPKNRHNITSNSRLITCGNSTAEAKALDCRYDILLNHWIPSQCWDQDMIDEYQDDDSWTGYYDRNLTQPIKTVDIMAHSDHYWTSTRDHINHCATMWKRQFGAIFDERPAIDSLIASPGHTDHCAQYLMDATLKNFTEPTAVYVGFAGCWVRNED</sequence>
<dbReference type="InParanoid" id="A0A1E1JUB7"/>
<evidence type="ECO:0000313" key="3">
    <source>
        <dbReference type="EMBL" id="CZS89487.1"/>
    </source>
</evidence>